<evidence type="ECO:0000313" key="1">
    <source>
        <dbReference type="EMBL" id="KAK3878323.1"/>
    </source>
</evidence>
<keyword evidence="2" id="KW-1185">Reference proteome</keyword>
<proteinExistence type="predicted"/>
<organism evidence="1 2">
    <name type="scientific">Petrolisthes cinctipes</name>
    <name type="common">Flat porcelain crab</name>
    <dbReference type="NCBI Taxonomy" id="88211"/>
    <lineage>
        <taxon>Eukaryota</taxon>
        <taxon>Metazoa</taxon>
        <taxon>Ecdysozoa</taxon>
        <taxon>Arthropoda</taxon>
        <taxon>Crustacea</taxon>
        <taxon>Multicrustacea</taxon>
        <taxon>Malacostraca</taxon>
        <taxon>Eumalacostraca</taxon>
        <taxon>Eucarida</taxon>
        <taxon>Decapoda</taxon>
        <taxon>Pleocyemata</taxon>
        <taxon>Anomura</taxon>
        <taxon>Galatheoidea</taxon>
        <taxon>Porcellanidae</taxon>
        <taxon>Petrolisthes</taxon>
    </lineage>
</organism>
<name>A0AAE1FPX5_PETCI</name>
<dbReference type="EMBL" id="JAWQEG010001560">
    <property type="protein sequence ID" value="KAK3878323.1"/>
    <property type="molecule type" value="Genomic_DNA"/>
</dbReference>
<reference evidence="1" key="1">
    <citation type="submission" date="2023-10" db="EMBL/GenBank/DDBJ databases">
        <title>Genome assemblies of two species of porcelain crab, Petrolisthes cinctipes and Petrolisthes manimaculis (Anomura: Porcellanidae).</title>
        <authorList>
            <person name="Angst P."/>
        </authorList>
    </citation>
    <scope>NUCLEOTIDE SEQUENCE</scope>
    <source>
        <strain evidence="1">PB745_01</strain>
        <tissue evidence="1">Gill</tissue>
    </source>
</reference>
<comment type="caution">
    <text evidence="1">The sequence shown here is derived from an EMBL/GenBank/DDBJ whole genome shotgun (WGS) entry which is preliminary data.</text>
</comment>
<dbReference type="AlphaFoldDB" id="A0AAE1FPX5"/>
<dbReference type="PANTHER" id="PTHR47510:SF3">
    <property type="entry name" value="ENDO_EXONUCLEASE_PHOSPHATASE DOMAIN-CONTAINING PROTEIN"/>
    <property type="match status" value="1"/>
</dbReference>
<dbReference type="Proteomes" id="UP001286313">
    <property type="component" value="Unassembled WGS sequence"/>
</dbReference>
<protein>
    <recommendedName>
        <fullName evidence="3">Endonuclease/exonuclease/phosphatase domain-containing protein</fullName>
    </recommendedName>
</protein>
<evidence type="ECO:0000313" key="2">
    <source>
        <dbReference type="Proteomes" id="UP001286313"/>
    </source>
</evidence>
<accession>A0AAE1FPX5</accession>
<dbReference type="PANTHER" id="PTHR47510">
    <property type="entry name" value="REVERSE TRANSCRIPTASE DOMAIN-CONTAINING PROTEIN"/>
    <property type="match status" value="1"/>
</dbReference>
<sequence length="387" mass="45319">MCAHTKYKAERLNVETPRELEIMWVRLRPPCHPRHTASIICGLRYHPPRAPTHALLVDHIINTCDTLRARYQSSKMIIGGDSNQLDTKEIEDQLNITQIVNFPTHEQNTLDLIITDLTDQYLPPQPLPPVGRSNHLSVFWAPATTTSHHQDNHTTKICRPTPDSAIRQFGQWLIQYLWTEVLTVSDVDRKWENYQTTITQAYYHFFPTKEVRNHPADLPWITPRIKRLMEQRNKAFYDDRRRYNTLRNKVIREIKAAKKLYYPTKIHHLKQTNISQWYNKLKDLCGMVKKSPSIPCVDGHTSQEVANLINDHFTRICQTLPRLDSAQLPAYLPSIPPPRVNEHEVYYKLLSFKLKRSTTPIDLPVKLYRLEDSLRYSNTKSFKTPVT</sequence>
<gene>
    <name evidence="1" type="ORF">Pcinc_017030</name>
</gene>
<evidence type="ECO:0008006" key="3">
    <source>
        <dbReference type="Google" id="ProtNLM"/>
    </source>
</evidence>